<keyword evidence="3" id="KW-0807">Transducer</keyword>
<dbReference type="GO" id="GO:0001664">
    <property type="term" value="F:G protein-coupled receptor binding"/>
    <property type="evidence" value="ECO:0007669"/>
    <property type="project" value="TreeGrafter"/>
</dbReference>
<dbReference type="SUPFAM" id="SSF52540">
    <property type="entry name" value="P-loop containing nucleoside triphosphate hydrolases"/>
    <property type="match status" value="1"/>
</dbReference>
<dbReference type="AlphaFoldDB" id="A0A4R0RMR3"/>
<dbReference type="SUPFAM" id="SSF47895">
    <property type="entry name" value="Transducin (alpha subunit), insertion domain"/>
    <property type="match status" value="1"/>
</dbReference>
<evidence type="ECO:0000256" key="2">
    <source>
        <dbReference type="ARBA" id="ARBA00023134"/>
    </source>
</evidence>
<dbReference type="FunFam" id="3.40.50.300:FF:000720">
    <property type="entry name" value="Guanine nucleotide-binding protein G(k) subunit alpha"/>
    <property type="match status" value="1"/>
</dbReference>
<dbReference type="GO" id="GO:0031683">
    <property type="term" value="F:G-protein beta/gamma-subunit complex binding"/>
    <property type="evidence" value="ECO:0007669"/>
    <property type="project" value="InterPro"/>
</dbReference>
<dbReference type="CDD" id="cd00066">
    <property type="entry name" value="G-alpha"/>
    <property type="match status" value="1"/>
</dbReference>
<evidence type="ECO:0008006" key="9">
    <source>
        <dbReference type="Google" id="ProtNLM"/>
    </source>
</evidence>
<feature type="binding site" evidence="4">
    <location>
        <begin position="356"/>
        <end position="359"/>
    </location>
    <ligand>
        <name>GTP</name>
        <dbReference type="ChEBI" id="CHEBI:37565"/>
    </ligand>
</feature>
<feature type="binding site" evidence="4">
    <location>
        <begin position="261"/>
        <end position="267"/>
    </location>
    <ligand>
        <name>GTP</name>
        <dbReference type="ChEBI" id="CHEBI:37565"/>
    </ligand>
</feature>
<comment type="caution">
    <text evidence="7">The sequence shown here is derived from an EMBL/GenBank/DDBJ whole genome shotgun (WGS) entry which is preliminary data.</text>
</comment>
<keyword evidence="5" id="KW-0479">Metal-binding</keyword>
<dbReference type="GO" id="GO:0005525">
    <property type="term" value="F:GTP binding"/>
    <property type="evidence" value="ECO:0007669"/>
    <property type="project" value="UniProtKB-KW"/>
</dbReference>
<reference evidence="7 8" key="1">
    <citation type="submission" date="2018-11" db="EMBL/GenBank/DDBJ databases">
        <title>Genome assembly of Steccherinum ochraceum LE-BIN_3174, the white-rot fungus of the Steccherinaceae family (The Residual Polyporoid clade, Polyporales, Basidiomycota).</title>
        <authorList>
            <person name="Fedorova T.V."/>
            <person name="Glazunova O.A."/>
            <person name="Landesman E.O."/>
            <person name="Moiseenko K.V."/>
            <person name="Psurtseva N.V."/>
            <person name="Savinova O.S."/>
            <person name="Shakhova N.V."/>
            <person name="Tyazhelova T.V."/>
            <person name="Vasina D.V."/>
        </authorList>
    </citation>
    <scope>NUCLEOTIDE SEQUENCE [LARGE SCALE GENOMIC DNA]</scope>
    <source>
        <strain evidence="7 8">LE-BIN_3174</strain>
    </source>
</reference>
<dbReference type="GO" id="GO:0003924">
    <property type="term" value="F:GTPase activity"/>
    <property type="evidence" value="ECO:0007669"/>
    <property type="project" value="InterPro"/>
</dbReference>
<keyword evidence="5" id="KW-0460">Magnesium</keyword>
<name>A0A4R0RMR3_9APHY</name>
<dbReference type="EMBL" id="RWJN01000102">
    <property type="protein sequence ID" value="TCD67315.1"/>
    <property type="molecule type" value="Genomic_DNA"/>
</dbReference>
<sequence>MGSQGKGNDADATRVSNAIDEELRQEREARKRKSQREVKVMLLGQAESGKSTLQKQMQLYYSSTTLDREKPTWKPIVYFNILKALRMIFEELDTLYPAITQSPTSTPGSLSPVMPPSTASSAGNVFSYTPASLSHSSNSSYHSHHPEASWTPELQYLRSKILPLVASEDALASELSGGISNRAWPLPDIRATAAKPSPVTNIVAKTLLATQHEIMEIWRHPAVRNLLRTNKLYLEESAAFFLDNIFRIAEPEYIPSIDDVLHVRVQTLGVTEHQFDVAMGGIQYHWQLYDVGGARQAWAPFFDDATAIIFLAPISAFDQYLEEDPRTNRIDDSLQLFTVICTNKLLSKSALILMLNKTDLLKQKLAAGIKVRKYISSYGDRPNNYEEVSEYFRAHFIQVQKRKDTSTRSLYVHFTSMLDIRATQSIIVNVGEAIMRQHLSGVGLA</sequence>
<dbReference type="GO" id="GO:0007188">
    <property type="term" value="P:adenylate cyclase-modulating G protein-coupled receptor signaling pathway"/>
    <property type="evidence" value="ECO:0007669"/>
    <property type="project" value="TreeGrafter"/>
</dbReference>
<dbReference type="PRINTS" id="PR00318">
    <property type="entry name" value="GPROTEINA"/>
</dbReference>
<dbReference type="STRING" id="92696.A0A4R0RMR3"/>
<dbReference type="InterPro" id="IPR001019">
    <property type="entry name" value="Gprotein_alpha_su"/>
</dbReference>
<protein>
    <recommendedName>
        <fullName evidence="9">Guanine nucleotide-binding protein alpha-2 subunit</fullName>
    </recommendedName>
</protein>
<dbReference type="GO" id="GO:0046872">
    <property type="term" value="F:metal ion binding"/>
    <property type="evidence" value="ECO:0007669"/>
    <property type="project" value="UniProtKB-KW"/>
</dbReference>
<dbReference type="InterPro" id="IPR027417">
    <property type="entry name" value="P-loop_NTPase"/>
</dbReference>
<dbReference type="InterPro" id="IPR011025">
    <property type="entry name" value="GproteinA_insert"/>
</dbReference>
<dbReference type="GO" id="GO:0005737">
    <property type="term" value="C:cytoplasm"/>
    <property type="evidence" value="ECO:0007669"/>
    <property type="project" value="TreeGrafter"/>
</dbReference>
<dbReference type="PANTHER" id="PTHR10218">
    <property type="entry name" value="GTP-BINDING PROTEIN ALPHA SUBUNIT"/>
    <property type="match status" value="1"/>
</dbReference>
<feature type="binding site" evidence="5">
    <location>
        <position position="267"/>
    </location>
    <ligand>
        <name>Mg(2+)</name>
        <dbReference type="ChEBI" id="CHEBI:18420"/>
    </ligand>
</feature>
<dbReference type="GO" id="GO:0005834">
    <property type="term" value="C:heterotrimeric G-protein complex"/>
    <property type="evidence" value="ECO:0007669"/>
    <property type="project" value="TreeGrafter"/>
</dbReference>
<dbReference type="SMART" id="SM00275">
    <property type="entry name" value="G_alpha"/>
    <property type="match status" value="1"/>
</dbReference>
<gene>
    <name evidence="7" type="ORF">EIP91_000285</name>
</gene>
<keyword evidence="8" id="KW-1185">Reference proteome</keyword>
<evidence type="ECO:0000256" key="5">
    <source>
        <dbReference type="PIRSR" id="PIRSR601019-2"/>
    </source>
</evidence>
<dbReference type="Proteomes" id="UP000292702">
    <property type="component" value="Unassembled WGS sequence"/>
</dbReference>
<keyword evidence="2 4" id="KW-0342">GTP-binding</keyword>
<accession>A0A4R0RMR3</accession>
<evidence type="ECO:0000256" key="6">
    <source>
        <dbReference type="SAM" id="MobiDB-lite"/>
    </source>
</evidence>
<dbReference type="OrthoDB" id="5817230at2759"/>
<evidence type="ECO:0000313" key="8">
    <source>
        <dbReference type="Proteomes" id="UP000292702"/>
    </source>
</evidence>
<evidence type="ECO:0000256" key="1">
    <source>
        <dbReference type="ARBA" id="ARBA00022741"/>
    </source>
</evidence>
<dbReference type="Pfam" id="PF00503">
    <property type="entry name" value="G-alpha"/>
    <property type="match status" value="1"/>
</dbReference>
<organism evidence="7 8">
    <name type="scientific">Steccherinum ochraceum</name>
    <dbReference type="NCBI Taxonomy" id="92696"/>
    <lineage>
        <taxon>Eukaryota</taxon>
        <taxon>Fungi</taxon>
        <taxon>Dikarya</taxon>
        <taxon>Basidiomycota</taxon>
        <taxon>Agaricomycotina</taxon>
        <taxon>Agaricomycetes</taxon>
        <taxon>Polyporales</taxon>
        <taxon>Steccherinaceae</taxon>
        <taxon>Steccherinum</taxon>
    </lineage>
</organism>
<keyword evidence="1 4" id="KW-0547">Nucleotide-binding</keyword>
<proteinExistence type="predicted"/>
<dbReference type="PROSITE" id="PS51882">
    <property type="entry name" value="G_ALPHA"/>
    <property type="match status" value="1"/>
</dbReference>
<feature type="region of interest" description="Disordered" evidence="6">
    <location>
        <begin position="1"/>
        <end position="33"/>
    </location>
</feature>
<evidence type="ECO:0000313" key="7">
    <source>
        <dbReference type="EMBL" id="TCD67315.1"/>
    </source>
</evidence>
<feature type="compositionally biased region" description="Basic and acidic residues" evidence="6">
    <location>
        <begin position="21"/>
        <end position="33"/>
    </location>
</feature>
<dbReference type="Gene3D" id="3.40.50.300">
    <property type="entry name" value="P-loop containing nucleotide triphosphate hydrolases"/>
    <property type="match status" value="2"/>
</dbReference>
<evidence type="ECO:0000256" key="3">
    <source>
        <dbReference type="ARBA" id="ARBA00023224"/>
    </source>
</evidence>
<evidence type="ECO:0000256" key="4">
    <source>
        <dbReference type="PIRSR" id="PIRSR601019-1"/>
    </source>
</evidence>
<dbReference type="PANTHER" id="PTHR10218:SF360">
    <property type="entry name" value="GUANINE NUCLEOTIDE-BINDING PROTEIN SUBUNIT ALPHA HOMOLOG"/>
    <property type="match status" value="1"/>
</dbReference>